<dbReference type="Pfam" id="PF00443">
    <property type="entry name" value="UCH"/>
    <property type="match status" value="1"/>
</dbReference>
<comment type="caution">
    <text evidence="14">The sequence shown here is derived from an EMBL/GenBank/DDBJ whole genome shotgun (WGS) entry which is preliminary data.</text>
</comment>
<evidence type="ECO:0000256" key="11">
    <source>
        <dbReference type="SAM" id="MobiDB-lite"/>
    </source>
</evidence>
<dbReference type="InterPro" id="IPR050164">
    <property type="entry name" value="Peptidase_C19"/>
</dbReference>
<dbReference type="GO" id="GO:0005829">
    <property type="term" value="C:cytosol"/>
    <property type="evidence" value="ECO:0007669"/>
    <property type="project" value="TreeGrafter"/>
</dbReference>
<dbReference type="OrthoDB" id="289038at2759"/>
<keyword evidence="5" id="KW-0645">Protease</keyword>
<dbReference type="Gene3D" id="3.90.70.10">
    <property type="entry name" value="Cysteine proteinases"/>
    <property type="match status" value="1"/>
</dbReference>
<dbReference type="GO" id="GO:0016579">
    <property type="term" value="P:protein deubiquitination"/>
    <property type="evidence" value="ECO:0007669"/>
    <property type="project" value="InterPro"/>
</dbReference>
<accession>A0A836GA76</accession>
<keyword evidence="15" id="KW-1185">Reference proteome</keyword>
<dbReference type="PROSITE" id="PS50235">
    <property type="entry name" value="USP_3"/>
    <property type="match status" value="1"/>
</dbReference>
<dbReference type="GO" id="GO:0006508">
    <property type="term" value="P:proteolysis"/>
    <property type="evidence" value="ECO:0007669"/>
    <property type="project" value="UniProtKB-KW"/>
</dbReference>
<dbReference type="PROSITE" id="PS00972">
    <property type="entry name" value="USP_1"/>
    <property type="match status" value="1"/>
</dbReference>
<evidence type="ECO:0000313" key="14">
    <source>
        <dbReference type="EMBL" id="KAG5345943.1"/>
    </source>
</evidence>
<evidence type="ECO:0000259" key="12">
    <source>
        <dbReference type="PROSITE" id="PS50144"/>
    </source>
</evidence>
<dbReference type="InterPro" id="IPR038765">
    <property type="entry name" value="Papain-like_cys_pep_sf"/>
</dbReference>
<proteinExistence type="inferred from homology"/>
<reference evidence="14 15" key="1">
    <citation type="submission" date="2020-02" db="EMBL/GenBank/DDBJ databases">
        <title>Relaxed selection underlies rapid genomic changes in the transitions from sociality to social parasitism in ants.</title>
        <authorList>
            <person name="Bi X."/>
        </authorList>
    </citation>
    <scope>NUCLEOTIDE SEQUENCE [LARGE SCALE GENOMIC DNA]</scope>
    <source>
        <strain evidence="14">BGI-DK2014b</strain>
        <tissue evidence="14">Whole body</tissue>
    </source>
</reference>
<dbReference type="InterPro" id="IPR001394">
    <property type="entry name" value="Peptidase_C19_UCH"/>
</dbReference>
<dbReference type="PANTHER" id="PTHR24006:SF644">
    <property type="entry name" value="UBIQUITIN CARBOXYL-TERMINAL HYDROLASE 7"/>
    <property type="match status" value="1"/>
</dbReference>
<evidence type="ECO:0000256" key="5">
    <source>
        <dbReference type="ARBA" id="ARBA00022670"/>
    </source>
</evidence>
<feature type="domain" description="USP" evidence="13">
    <location>
        <begin position="217"/>
        <end position="540"/>
    </location>
</feature>
<dbReference type="Gene3D" id="2.60.210.10">
    <property type="entry name" value="Apoptosis, Tumor Necrosis Factor Receptor Associated Protein 2, Chain A"/>
    <property type="match status" value="1"/>
</dbReference>
<dbReference type="SUPFAM" id="SSF49599">
    <property type="entry name" value="TRAF domain-like"/>
    <property type="match status" value="1"/>
</dbReference>
<comment type="similarity">
    <text evidence="2">Belongs to the peptidase C19 family.</text>
</comment>
<dbReference type="PROSITE" id="PS00973">
    <property type="entry name" value="USP_2"/>
    <property type="match status" value="1"/>
</dbReference>
<evidence type="ECO:0000313" key="15">
    <source>
        <dbReference type="Proteomes" id="UP000670152"/>
    </source>
</evidence>
<dbReference type="GO" id="GO:0005634">
    <property type="term" value="C:nucleus"/>
    <property type="evidence" value="ECO:0007669"/>
    <property type="project" value="TreeGrafter"/>
</dbReference>
<dbReference type="GO" id="GO:0031647">
    <property type="term" value="P:regulation of protein stability"/>
    <property type="evidence" value="ECO:0007669"/>
    <property type="project" value="TreeGrafter"/>
</dbReference>
<gene>
    <name evidence="14" type="primary">Usp7</name>
    <name evidence="14" type="ORF">G6Z77_0015043</name>
</gene>
<evidence type="ECO:0000256" key="10">
    <source>
        <dbReference type="ARBA" id="ARBA00031508"/>
    </source>
</evidence>
<dbReference type="SUPFAM" id="SSF54001">
    <property type="entry name" value="Cysteine proteinases"/>
    <property type="match status" value="1"/>
</dbReference>
<dbReference type="GO" id="GO:0004843">
    <property type="term" value="F:cysteine-type deubiquitinase activity"/>
    <property type="evidence" value="ECO:0007669"/>
    <property type="project" value="UniProtKB-EC"/>
</dbReference>
<dbReference type="EMBL" id="JAANIB010000070">
    <property type="protein sequence ID" value="KAG5345943.1"/>
    <property type="molecule type" value="Genomic_DNA"/>
</dbReference>
<comment type="catalytic activity">
    <reaction evidence="1">
        <text>Thiol-dependent hydrolysis of ester, thioester, amide, peptide and isopeptide bonds formed by the C-terminal Gly of ubiquitin (a 76-residue protein attached to proteins as an intracellular targeting signal).</text>
        <dbReference type="EC" id="3.4.19.12"/>
    </reaction>
</comment>
<dbReference type="SMART" id="SM00061">
    <property type="entry name" value="MATH"/>
    <property type="match status" value="1"/>
</dbReference>
<feature type="region of interest" description="Disordered" evidence="11">
    <location>
        <begin position="25"/>
        <end position="48"/>
    </location>
</feature>
<feature type="domain" description="MATH" evidence="12">
    <location>
        <begin position="69"/>
        <end position="198"/>
    </location>
</feature>
<dbReference type="InterPro" id="IPR028889">
    <property type="entry name" value="USP"/>
</dbReference>
<organism evidence="14 15">
    <name type="scientific">Acromyrmex heyeri</name>
    <dbReference type="NCBI Taxonomy" id="230685"/>
    <lineage>
        <taxon>Eukaryota</taxon>
        <taxon>Metazoa</taxon>
        <taxon>Ecdysozoa</taxon>
        <taxon>Arthropoda</taxon>
        <taxon>Hexapoda</taxon>
        <taxon>Insecta</taxon>
        <taxon>Pterygota</taxon>
        <taxon>Neoptera</taxon>
        <taxon>Endopterygota</taxon>
        <taxon>Hymenoptera</taxon>
        <taxon>Apocrita</taxon>
        <taxon>Aculeata</taxon>
        <taxon>Formicoidea</taxon>
        <taxon>Formicidae</taxon>
        <taxon>Myrmicinae</taxon>
        <taxon>Acromyrmex</taxon>
    </lineage>
</organism>
<feature type="non-terminal residue" evidence="14">
    <location>
        <position position="1"/>
    </location>
</feature>
<keyword evidence="8" id="KW-0788">Thiol protease</keyword>
<evidence type="ECO:0000256" key="4">
    <source>
        <dbReference type="ARBA" id="ARBA00021393"/>
    </source>
</evidence>
<dbReference type="Proteomes" id="UP000670152">
    <property type="component" value="Unassembled WGS sequence"/>
</dbReference>
<protein>
    <recommendedName>
        <fullName evidence="4">Ubiquitin carboxyl-terminal hydrolase 7</fullName>
        <ecNumber evidence="3">3.4.19.12</ecNumber>
    </recommendedName>
    <alternativeName>
        <fullName evidence="10">Ubiquitin thioesterase 7</fullName>
    </alternativeName>
    <alternativeName>
        <fullName evidence="9">Ubiquitin-specific-processing protease 7</fullName>
    </alternativeName>
</protein>
<dbReference type="Pfam" id="PF12436">
    <property type="entry name" value="USP7_ICP0_bdg"/>
    <property type="match status" value="1"/>
</dbReference>
<dbReference type="EC" id="3.4.19.12" evidence="3"/>
<dbReference type="CDD" id="cd02659">
    <property type="entry name" value="peptidase_C19C"/>
    <property type="match status" value="1"/>
</dbReference>
<evidence type="ECO:0000256" key="3">
    <source>
        <dbReference type="ARBA" id="ARBA00012759"/>
    </source>
</evidence>
<feature type="non-terminal residue" evidence="14">
    <location>
        <position position="1053"/>
    </location>
</feature>
<evidence type="ECO:0000256" key="6">
    <source>
        <dbReference type="ARBA" id="ARBA00022786"/>
    </source>
</evidence>
<dbReference type="InterPro" id="IPR024729">
    <property type="entry name" value="USP7_ICP0-binding_dom"/>
</dbReference>
<evidence type="ECO:0000256" key="2">
    <source>
        <dbReference type="ARBA" id="ARBA00009085"/>
    </source>
</evidence>
<dbReference type="FunFam" id="3.10.20.90:FF:000064">
    <property type="entry name" value="Putative ubiquitin carboxyl-terminal hydrolase 7"/>
    <property type="match status" value="1"/>
</dbReference>
<dbReference type="InterPro" id="IPR002083">
    <property type="entry name" value="MATH/TRAF_dom"/>
</dbReference>
<sequence length="1053" mass="121753">MNHVNDQENLKQLSLAPIQVNEVEEMDTQEETPNDGGGDGTDNRPINGEPELACIVQDQEMEEDEARSEATFRYSVENISKMKDSQLSPACYVRNLPWKIMVMPRSSQTQERQPQRSLGFFLQCNGESESTSWSCYAVAELRLLSCKEAQEPFSRKIQHLFYSKENDWGFSHFMTWQDVLDPDRGFIKDDSITLEVHVVADAPHGVSWDSKKHTGYVGLKNQGATCYMNSLLQTLYFTNQLRKAVYKMPTESDDSSKSVALALQRVFHELQFSDKPVGTKKLTKSFGWETLDSFMQHDVQEFLRVLLDKLESKMKGTCVEGTVPKLFEGKMVSFIKCKNIDYKSTRVETFYDIQLNIKGKKNIYESFSDYVSTESLDGDNKYDAGEHGLQEAEKGVIFSSFPPVLHLHLMRFQYDPVTDCSVKFNDRFEFYEKISLGKYLQNKETTSADYTLHAVLVHSGDNHGGHYVVFINPAGDGKKLYDLNVLLCYNIFLKLFDLFDKRRWRNRCKELVERLQEEKRLEQIRRKERTEAYLYMTVNVLLEDSFDGHQGNDLYDPEHALYRVFRVRKQATVHEFLELLSDSLVSDVRYLPDADLQKPIIDCAENHNPWNVFVELVPPDSDTTALPPFDKDTDVLLFFKLYDPKNKKIHYCGHHYMPVVAKVQELIPILNERAGFPPDTELALYEEIKPNLVEKIDNLSEPLEKVLEELMDGDIIVFQKEGDNEMYELPTCREYFKDLFYRVEVTFCDKLIPNDPGFTMELSLRMTYDQMAKAVAQRVGTDPYLLQFFKCQNYKDSPGHPLKCTFDGTLKELVAYCKTKVKKLFYQQLSIRVNELENKKQFKCIWVGPSLKEEKEMILYPNKNGTVANLLEEAKKQVELSENGSGKLRILEMTCNKLSPGPGDDTPLDHLNTSGTKLYRIEEIPLDEVNLAEGEMLVPVAHFHKEVFSTFGIPFFFKIKHGEPFPKMKDRLLKKLGVQEKEFEKFKFAVVTMGKPQFIIDSPDSCIKIEDFLPRYTSQSTAPHRPWLGLEHVNKAPKRSRINYLEKAIKIYN</sequence>
<dbReference type="InterPro" id="IPR029346">
    <property type="entry name" value="USP_C"/>
</dbReference>
<evidence type="ECO:0000256" key="9">
    <source>
        <dbReference type="ARBA" id="ARBA00031500"/>
    </source>
</evidence>
<dbReference type="PANTHER" id="PTHR24006">
    <property type="entry name" value="UBIQUITIN CARBOXYL-TERMINAL HYDROLASE"/>
    <property type="match status" value="1"/>
</dbReference>
<evidence type="ECO:0000259" key="13">
    <source>
        <dbReference type="PROSITE" id="PS50235"/>
    </source>
</evidence>
<name>A0A836GA76_9HYME</name>
<evidence type="ECO:0000256" key="1">
    <source>
        <dbReference type="ARBA" id="ARBA00000707"/>
    </source>
</evidence>
<evidence type="ECO:0000256" key="8">
    <source>
        <dbReference type="ARBA" id="ARBA00022807"/>
    </source>
</evidence>
<evidence type="ECO:0000256" key="7">
    <source>
        <dbReference type="ARBA" id="ARBA00022801"/>
    </source>
</evidence>
<keyword evidence="7 14" id="KW-0378">Hydrolase</keyword>
<dbReference type="CDD" id="cd03772">
    <property type="entry name" value="MATH_HAUSP"/>
    <property type="match status" value="1"/>
</dbReference>
<dbReference type="FunFam" id="2.60.210.10:FF:000006">
    <property type="entry name" value="Ubiquitin carboxyl-terminal hydrolase 7"/>
    <property type="match status" value="1"/>
</dbReference>
<dbReference type="Pfam" id="PF22486">
    <property type="entry name" value="MATH_2"/>
    <property type="match status" value="1"/>
</dbReference>
<dbReference type="Gene3D" id="3.10.20.90">
    <property type="entry name" value="Phosphatidylinositol 3-kinase Catalytic Subunit, Chain A, domain 1"/>
    <property type="match status" value="2"/>
</dbReference>
<dbReference type="InterPro" id="IPR018200">
    <property type="entry name" value="USP_CS"/>
</dbReference>
<dbReference type="Pfam" id="PF14533">
    <property type="entry name" value="USP7_C2"/>
    <property type="match status" value="1"/>
</dbReference>
<dbReference type="PROSITE" id="PS50144">
    <property type="entry name" value="MATH"/>
    <property type="match status" value="1"/>
</dbReference>
<dbReference type="AlphaFoldDB" id="A0A836GA76"/>
<keyword evidence="6" id="KW-0833">Ubl conjugation pathway</keyword>
<dbReference type="InterPro" id="IPR008974">
    <property type="entry name" value="TRAF-like"/>
</dbReference>